<protein>
    <submittedName>
        <fullName evidence="2">Uncharacterized protein</fullName>
    </submittedName>
</protein>
<reference evidence="2 3" key="1">
    <citation type="journal article" date="2018" name="Mol. Biol. Evol.">
        <title>Broad Genomic Sampling Reveals a Smut Pathogenic Ancestry of the Fungal Clade Ustilaginomycotina.</title>
        <authorList>
            <person name="Kijpornyongpan T."/>
            <person name="Mondo S.J."/>
            <person name="Barry K."/>
            <person name="Sandor L."/>
            <person name="Lee J."/>
            <person name="Lipzen A."/>
            <person name="Pangilinan J."/>
            <person name="LaButti K."/>
            <person name="Hainaut M."/>
            <person name="Henrissat B."/>
            <person name="Grigoriev I.V."/>
            <person name="Spatafora J.W."/>
            <person name="Aime M.C."/>
        </authorList>
    </citation>
    <scope>NUCLEOTIDE SEQUENCE [LARGE SCALE GENOMIC DNA]</scope>
    <source>
        <strain evidence="2 3">MCA 3882</strain>
    </source>
</reference>
<feature type="compositionally biased region" description="Polar residues" evidence="1">
    <location>
        <begin position="363"/>
        <end position="376"/>
    </location>
</feature>
<feature type="compositionally biased region" description="Polar residues" evidence="1">
    <location>
        <begin position="113"/>
        <end position="123"/>
    </location>
</feature>
<name>A0A316VG05_9BASI</name>
<dbReference type="InParanoid" id="A0A316VG05"/>
<evidence type="ECO:0000313" key="2">
    <source>
        <dbReference type="EMBL" id="PWN36549.1"/>
    </source>
</evidence>
<dbReference type="AlphaFoldDB" id="A0A316VG05"/>
<proteinExistence type="predicted"/>
<feature type="compositionally biased region" description="Polar residues" evidence="1">
    <location>
        <begin position="287"/>
        <end position="298"/>
    </location>
</feature>
<feature type="compositionally biased region" description="Low complexity" evidence="1">
    <location>
        <begin position="392"/>
        <end position="409"/>
    </location>
</feature>
<sequence length="428" mass="43068">MPVKEPLSVILDHAEKLFPHFRPPSPSAASVLSVAVQPPASPKLQASAGSGLASVGSTSVGSALAEVVDSGEETESFDNGALTPTLSDEFPEDDTEERLKLPSDPFYAGNAKSGPSFNLQRMNIDSDDAPPSTSSGGPYQVSFNPVVTSHHRGSVSGFSGRAPSIAATAGSSRAPSTRGLSPPASMSRAGTTEGSSVEEYESTGTGLDGDGAETPSVGRSRRSSYSAPSSEVDNGGMINDDVNNRARGGTLVPSMHATGSNANLHVNQGQSDLGEDGGPSLAPSEAGSDSTRSMTYESSIGHGGANSHNVSAYGGVPIGHATASSERLPLAWASAGIAAASSSPLVVEPPSITNDLTEAGISPSPSGFKGSSTTPMLPSLLAIKRASRRQDSGPASTAATAGTTSPASSLSVDGDFDEPPGGYPSENV</sequence>
<feature type="region of interest" description="Disordered" evidence="1">
    <location>
        <begin position="351"/>
        <end position="428"/>
    </location>
</feature>
<evidence type="ECO:0000256" key="1">
    <source>
        <dbReference type="SAM" id="MobiDB-lite"/>
    </source>
</evidence>
<gene>
    <name evidence="2" type="ORF">FA14DRAFT_3936</name>
</gene>
<dbReference type="GeneID" id="37024066"/>
<accession>A0A316VG05</accession>
<keyword evidence="3" id="KW-1185">Reference proteome</keyword>
<organism evidence="2 3">
    <name type="scientific">Meira miltonrushii</name>
    <dbReference type="NCBI Taxonomy" id="1280837"/>
    <lineage>
        <taxon>Eukaryota</taxon>
        <taxon>Fungi</taxon>
        <taxon>Dikarya</taxon>
        <taxon>Basidiomycota</taxon>
        <taxon>Ustilaginomycotina</taxon>
        <taxon>Exobasidiomycetes</taxon>
        <taxon>Exobasidiales</taxon>
        <taxon>Brachybasidiaceae</taxon>
        <taxon>Meira</taxon>
    </lineage>
</organism>
<dbReference type="RefSeq" id="XP_025356851.1">
    <property type="nucleotide sequence ID" value="XM_025502285.1"/>
</dbReference>
<dbReference type="EMBL" id="KZ819602">
    <property type="protein sequence ID" value="PWN36549.1"/>
    <property type="molecule type" value="Genomic_DNA"/>
</dbReference>
<evidence type="ECO:0000313" key="3">
    <source>
        <dbReference type="Proteomes" id="UP000245771"/>
    </source>
</evidence>
<feature type="compositionally biased region" description="Polar residues" evidence="1">
    <location>
        <begin position="169"/>
        <end position="179"/>
    </location>
</feature>
<feature type="region of interest" description="Disordered" evidence="1">
    <location>
        <begin position="67"/>
        <end position="320"/>
    </location>
</feature>
<feature type="compositionally biased region" description="Polar residues" evidence="1">
    <location>
        <begin position="257"/>
        <end position="271"/>
    </location>
</feature>
<dbReference type="Proteomes" id="UP000245771">
    <property type="component" value="Unassembled WGS sequence"/>
</dbReference>
<feature type="compositionally biased region" description="Polar residues" evidence="1">
    <location>
        <begin position="131"/>
        <end position="147"/>
    </location>
</feature>